<dbReference type="AlphaFoldDB" id="A0A6A0AB95"/>
<reference evidence="2 3" key="1">
    <citation type="submission" date="2020-02" db="EMBL/GenBank/DDBJ databases">
        <title>Draft genome sequence of Haematococcus lacustris strain NIES-144.</title>
        <authorList>
            <person name="Morimoto D."/>
            <person name="Nakagawa S."/>
            <person name="Yoshida T."/>
            <person name="Sawayama S."/>
        </authorList>
    </citation>
    <scope>NUCLEOTIDE SEQUENCE [LARGE SCALE GENOMIC DNA]</scope>
    <source>
        <strain evidence="2 3">NIES-144</strain>
    </source>
</reference>
<organism evidence="2 3">
    <name type="scientific">Haematococcus lacustris</name>
    <name type="common">Green alga</name>
    <name type="synonym">Haematococcus pluvialis</name>
    <dbReference type="NCBI Taxonomy" id="44745"/>
    <lineage>
        <taxon>Eukaryota</taxon>
        <taxon>Viridiplantae</taxon>
        <taxon>Chlorophyta</taxon>
        <taxon>core chlorophytes</taxon>
        <taxon>Chlorophyceae</taxon>
        <taxon>CS clade</taxon>
        <taxon>Chlamydomonadales</taxon>
        <taxon>Haematococcaceae</taxon>
        <taxon>Haematococcus</taxon>
    </lineage>
</organism>
<feature type="compositionally biased region" description="Basic residues" evidence="1">
    <location>
        <begin position="66"/>
        <end position="77"/>
    </location>
</feature>
<evidence type="ECO:0000256" key="1">
    <source>
        <dbReference type="SAM" id="MobiDB-lite"/>
    </source>
</evidence>
<feature type="region of interest" description="Disordered" evidence="1">
    <location>
        <begin position="1"/>
        <end position="20"/>
    </location>
</feature>
<feature type="region of interest" description="Disordered" evidence="1">
    <location>
        <begin position="57"/>
        <end position="93"/>
    </location>
</feature>
<proteinExistence type="predicted"/>
<dbReference type="EMBL" id="BLLF01004209">
    <property type="protein sequence ID" value="GFH29157.1"/>
    <property type="molecule type" value="Genomic_DNA"/>
</dbReference>
<evidence type="ECO:0000313" key="2">
    <source>
        <dbReference type="EMBL" id="GFH29157.1"/>
    </source>
</evidence>
<dbReference type="Proteomes" id="UP000485058">
    <property type="component" value="Unassembled WGS sequence"/>
</dbReference>
<evidence type="ECO:0000313" key="3">
    <source>
        <dbReference type="Proteomes" id="UP000485058"/>
    </source>
</evidence>
<comment type="caution">
    <text evidence="2">The sequence shown here is derived from an EMBL/GenBank/DDBJ whole genome shotgun (WGS) entry which is preliminary data.</text>
</comment>
<accession>A0A6A0AB95</accession>
<keyword evidence="3" id="KW-1185">Reference proteome</keyword>
<name>A0A6A0AB95_HAELA</name>
<sequence length="93" mass="10239">MHEATTVAGACGSQTQQNSFNKEQHVGLILGRTLDDYQPHVDGTFPGQTTGLLIKTNSLDLQPRPQRSHQRRQLTVRRRGDSLQCGGDSLQSP</sequence>
<protein>
    <submittedName>
        <fullName evidence="2">Uncharacterized protein</fullName>
    </submittedName>
</protein>
<gene>
    <name evidence="2" type="ORF">HaLaN_27772</name>
</gene>